<evidence type="ECO:0000313" key="10">
    <source>
        <dbReference type="Proteomes" id="UP000824193"/>
    </source>
</evidence>
<proteinExistence type="inferred from homology"/>
<feature type="transmembrane region" description="Helical" evidence="7">
    <location>
        <begin position="195"/>
        <end position="216"/>
    </location>
</feature>
<keyword evidence="4 7" id="KW-1133">Transmembrane helix</keyword>
<evidence type="ECO:0000256" key="5">
    <source>
        <dbReference type="ARBA" id="ARBA00023136"/>
    </source>
</evidence>
<evidence type="ECO:0000256" key="7">
    <source>
        <dbReference type="SAM" id="Phobius"/>
    </source>
</evidence>
<dbReference type="GO" id="GO:0005886">
    <property type="term" value="C:plasma membrane"/>
    <property type="evidence" value="ECO:0007669"/>
    <property type="project" value="UniProtKB-SubCell"/>
</dbReference>
<evidence type="ECO:0000256" key="6">
    <source>
        <dbReference type="ARBA" id="ARBA00034125"/>
    </source>
</evidence>
<dbReference type="PANTHER" id="PTHR34390:SF2">
    <property type="entry name" value="SUCCINATE TRANSPORTER SUBUNIT YJJP-RELATED"/>
    <property type="match status" value="1"/>
</dbReference>
<reference evidence="9" key="2">
    <citation type="submission" date="2021-04" db="EMBL/GenBank/DDBJ databases">
        <authorList>
            <person name="Gilroy R."/>
        </authorList>
    </citation>
    <scope>NUCLEOTIDE SEQUENCE</scope>
    <source>
        <strain evidence="9">2239</strain>
    </source>
</reference>
<dbReference type="GO" id="GO:0015744">
    <property type="term" value="P:succinate transport"/>
    <property type="evidence" value="ECO:0007669"/>
    <property type="project" value="TreeGrafter"/>
</dbReference>
<reference evidence="9" key="1">
    <citation type="journal article" date="2021" name="PeerJ">
        <title>Extensive microbial diversity within the chicken gut microbiome revealed by metagenomics and culture.</title>
        <authorList>
            <person name="Gilroy R."/>
            <person name="Ravi A."/>
            <person name="Getino M."/>
            <person name="Pursley I."/>
            <person name="Horton D.L."/>
            <person name="Alikhan N.F."/>
            <person name="Baker D."/>
            <person name="Gharbi K."/>
            <person name="Hall N."/>
            <person name="Watson M."/>
            <person name="Adriaenssens E.M."/>
            <person name="Foster-Nyarko E."/>
            <person name="Jarju S."/>
            <person name="Secka A."/>
            <person name="Antonio M."/>
            <person name="Oren A."/>
            <person name="Chaudhuri R.R."/>
            <person name="La Ragione R."/>
            <person name="Hildebrand F."/>
            <person name="Pallen M.J."/>
        </authorList>
    </citation>
    <scope>NUCLEOTIDE SEQUENCE</scope>
    <source>
        <strain evidence="9">2239</strain>
    </source>
</reference>
<dbReference type="AlphaFoldDB" id="A0A9D1V1Y3"/>
<feature type="transmembrane region" description="Helical" evidence="7">
    <location>
        <begin position="169"/>
        <end position="189"/>
    </location>
</feature>
<dbReference type="InterPro" id="IPR010619">
    <property type="entry name" value="ThrE-like_N"/>
</dbReference>
<dbReference type="Proteomes" id="UP000824193">
    <property type="component" value="Unassembled WGS sequence"/>
</dbReference>
<evidence type="ECO:0000259" key="8">
    <source>
        <dbReference type="Pfam" id="PF06738"/>
    </source>
</evidence>
<evidence type="ECO:0000256" key="1">
    <source>
        <dbReference type="ARBA" id="ARBA00004651"/>
    </source>
</evidence>
<dbReference type="PANTHER" id="PTHR34390">
    <property type="entry name" value="UPF0442 PROTEIN YJJB-RELATED"/>
    <property type="match status" value="1"/>
</dbReference>
<keyword evidence="5 7" id="KW-0472">Membrane</keyword>
<feature type="domain" description="Threonine/serine exporter-like N-terminal" evidence="8">
    <location>
        <begin position="10"/>
        <end position="247"/>
    </location>
</feature>
<protein>
    <submittedName>
        <fullName evidence="9">Threonine/serine exporter family protein</fullName>
    </submittedName>
</protein>
<dbReference type="Pfam" id="PF06738">
    <property type="entry name" value="ThrE"/>
    <property type="match status" value="1"/>
</dbReference>
<keyword evidence="2" id="KW-1003">Cell membrane</keyword>
<gene>
    <name evidence="9" type="ORF">H9865_00635</name>
</gene>
<sequence>MNEAQRVLELVTEAGELMLKNGAEVSRTQQTMEIMAKSLGVADFHGYVLTNGIFTSVGPENNMPAQVRSVPASTVHLGRVEAINQLSRRIAAGGVSLDEAYAELERIRKIPCAPALRQVLACGFGSACFAILFGGVWQDGAVALAVGLGLQLVLLGLERWGAGKLFTRFLGAAFVALVTLLIFATGIGVNSDKAIIGALMPLVPGMALTLGIRDLIDSDFLSGVIRMLDALLTAVCIAIGAGLVLAVANLIEGVAL</sequence>
<evidence type="ECO:0000256" key="2">
    <source>
        <dbReference type="ARBA" id="ARBA00022475"/>
    </source>
</evidence>
<evidence type="ECO:0000313" key="9">
    <source>
        <dbReference type="EMBL" id="HIX04606.1"/>
    </source>
</evidence>
<organism evidence="9 10">
    <name type="scientific">Candidatus Allofournierella pullicola</name>
    <dbReference type="NCBI Taxonomy" id="2838596"/>
    <lineage>
        <taxon>Bacteria</taxon>
        <taxon>Bacillati</taxon>
        <taxon>Bacillota</taxon>
        <taxon>Clostridia</taxon>
        <taxon>Eubacteriales</taxon>
        <taxon>Oscillospiraceae</taxon>
        <taxon>Allofournierella</taxon>
    </lineage>
</organism>
<comment type="similarity">
    <text evidence="6">Belongs to the ThrE exporter (TC 2.A.79) family.</text>
</comment>
<feature type="transmembrane region" description="Helical" evidence="7">
    <location>
        <begin position="115"/>
        <end position="134"/>
    </location>
</feature>
<comment type="subcellular location">
    <subcellularLocation>
        <location evidence="1">Cell membrane</location>
        <topology evidence="1">Multi-pass membrane protein</topology>
    </subcellularLocation>
</comment>
<dbReference type="InterPro" id="IPR050539">
    <property type="entry name" value="ThrE_Dicarb/AminoAcid_Exp"/>
</dbReference>
<comment type="caution">
    <text evidence="9">The sequence shown here is derived from an EMBL/GenBank/DDBJ whole genome shotgun (WGS) entry which is preliminary data.</text>
</comment>
<dbReference type="EMBL" id="DXFW01000002">
    <property type="protein sequence ID" value="HIX04606.1"/>
    <property type="molecule type" value="Genomic_DNA"/>
</dbReference>
<accession>A0A9D1V1Y3</accession>
<name>A0A9D1V1Y3_9FIRM</name>
<keyword evidence="3 7" id="KW-0812">Transmembrane</keyword>
<feature type="transmembrane region" description="Helical" evidence="7">
    <location>
        <begin position="228"/>
        <end position="251"/>
    </location>
</feature>
<evidence type="ECO:0000256" key="3">
    <source>
        <dbReference type="ARBA" id="ARBA00022692"/>
    </source>
</evidence>
<evidence type="ECO:0000256" key="4">
    <source>
        <dbReference type="ARBA" id="ARBA00022989"/>
    </source>
</evidence>
<dbReference type="GO" id="GO:0022857">
    <property type="term" value="F:transmembrane transporter activity"/>
    <property type="evidence" value="ECO:0007669"/>
    <property type="project" value="InterPro"/>
</dbReference>